<feature type="signal peptide" evidence="1">
    <location>
        <begin position="1"/>
        <end position="18"/>
    </location>
</feature>
<evidence type="ECO:0000313" key="4">
    <source>
        <dbReference type="Proteomes" id="UP001151760"/>
    </source>
</evidence>
<proteinExistence type="predicted"/>
<keyword evidence="4" id="KW-1185">Reference proteome</keyword>
<dbReference type="PANTHER" id="PTHR10492">
    <property type="match status" value="1"/>
</dbReference>
<organism evidence="3 4">
    <name type="scientific">Tanacetum coccineum</name>
    <dbReference type="NCBI Taxonomy" id="301880"/>
    <lineage>
        <taxon>Eukaryota</taxon>
        <taxon>Viridiplantae</taxon>
        <taxon>Streptophyta</taxon>
        <taxon>Embryophyta</taxon>
        <taxon>Tracheophyta</taxon>
        <taxon>Spermatophyta</taxon>
        <taxon>Magnoliopsida</taxon>
        <taxon>eudicotyledons</taxon>
        <taxon>Gunneridae</taxon>
        <taxon>Pentapetalae</taxon>
        <taxon>asterids</taxon>
        <taxon>campanulids</taxon>
        <taxon>Asterales</taxon>
        <taxon>Asteraceae</taxon>
        <taxon>Asteroideae</taxon>
        <taxon>Anthemideae</taxon>
        <taxon>Anthemidinae</taxon>
        <taxon>Tanacetum</taxon>
    </lineage>
</organism>
<evidence type="ECO:0000256" key="1">
    <source>
        <dbReference type="SAM" id="SignalP"/>
    </source>
</evidence>
<gene>
    <name evidence="3" type="ORF">Tco_1055615</name>
</gene>
<feature type="domain" description="DNA helicase Pif1-like 2B" evidence="2">
    <location>
        <begin position="51"/>
        <end position="68"/>
    </location>
</feature>
<evidence type="ECO:0000313" key="3">
    <source>
        <dbReference type="EMBL" id="GJT81273.1"/>
    </source>
</evidence>
<comment type="caution">
    <text evidence="3">The sequence shown here is derived from an EMBL/GenBank/DDBJ whole genome shotgun (WGS) entry which is preliminary data.</text>
</comment>
<reference evidence="3" key="1">
    <citation type="journal article" date="2022" name="Int. J. Mol. Sci.">
        <title>Draft Genome of Tanacetum Coccineum: Genomic Comparison of Closely Related Tanacetum-Family Plants.</title>
        <authorList>
            <person name="Yamashiro T."/>
            <person name="Shiraishi A."/>
            <person name="Nakayama K."/>
            <person name="Satake H."/>
        </authorList>
    </citation>
    <scope>NUCLEOTIDE SEQUENCE</scope>
</reference>
<keyword evidence="1" id="KW-0732">Signal</keyword>
<dbReference type="InterPro" id="IPR049163">
    <property type="entry name" value="Pif1-like_2B_dom"/>
</dbReference>
<reference evidence="3" key="2">
    <citation type="submission" date="2022-01" db="EMBL/GenBank/DDBJ databases">
        <authorList>
            <person name="Yamashiro T."/>
            <person name="Shiraishi A."/>
            <person name="Satake H."/>
            <person name="Nakayama K."/>
        </authorList>
    </citation>
    <scope>NUCLEOTIDE SEQUENCE</scope>
</reference>
<protein>
    <recommendedName>
        <fullName evidence="2">DNA helicase Pif1-like 2B domain-containing protein</fullName>
    </recommendedName>
</protein>
<evidence type="ECO:0000259" key="2">
    <source>
        <dbReference type="Pfam" id="PF21530"/>
    </source>
</evidence>
<name>A0ABQ5H058_9ASTR</name>
<sequence>MCGPMASLFLLWLEANEGATQMWCHSFSGVIALLLTLRYFLCHGLRVPNALRNLDPENGLCNGTRLICKRFDPNVIKATIDVGQNARDRVLLPRILLAPSEEDMFHFKLKRTQFPVRLGFLYVALSRGISRTTTKVLVKPVKEFGKGGVYTSNAVYQEVLRNE</sequence>
<dbReference type="Proteomes" id="UP001151760">
    <property type="component" value="Unassembled WGS sequence"/>
</dbReference>
<accession>A0ABQ5H058</accession>
<dbReference type="PANTHER" id="PTHR10492:SF94">
    <property type="entry name" value="ATP-DEPENDENT DNA HELICASE"/>
    <property type="match status" value="1"/>
</dbReference>
<dbReference type="Pfam" id="PF21530">
    <property type="entry name" value="Pif1_2B_dom"/>
    <property type="match status" value="1"/>
</dbReference>
<dbReference type="EMBL" id="BQNB010019068">
    <property type="protein sequence ID" value="GJT81273.1"/>
    <property type="molecule type" value="Genomic_DNA"/>
</dbReference>
<feature type="chain" id="PRO_5046102180" description="DNA helicase Pif1-like 2B domain-containing protein" evidence="1">
    <location>
        <begin position="19"/>
        <end position="163"/>
    </location>
</feature>